<dbReference type="Proteomes" id="UP000602124">
    <property type="component" value="Unassembled WGS sequence"/>
</dbReference>
<keyword evidence="2" id="KW-0067">ATP-binding</keyword>
<reference evidence="5" key="1">
    <citation type="submission" date="2020-12" db="EMBL/GenBank/DDBJ databases">
        <title>Devosia sp. MSA67 isolated from Mo River.</title>
        <authorList>
            <person name="Ma F."/>
            <person name="Zi Z."/>
        </authorList>
    </citation>
    <scope>NUCLEOTIDE SEQUENCE</scope>
    <source>
        <strain evidence="5">MSA67</strain>
    </source>
</reference>
<dbReference type="EMBL" id="JAEKMH010000001">
    <property type="protein sequence ID" value="MBJ3784191.1"/>
    <property type="molecule type" value="Genomic_DNA"/>
</dbReference>
<dbReference type="Gene3D" id="3.40.50.300">
    <property type="entry name" value="P-loop containing nucleotide triphosphate hydrolases"/>
    <property type="match status" value="2"/>
</dbReference>
<dbReference type="GO" id="GO:0005524">
    <property type="term" value="F:ATP binding"/>
    <property type="evidence" value="ECO:0007669"/>
    <property type="project" value="UniProtKB-KW"/>
</dbReference>
<dbReference type="AlphaFoldDB" id="A0A934IS52"/>
<dbReference type="Pfam" id="PF13538">
    <property type="entry name" value="UvrD_C_2"/>
    <property type="match status" value="1"/>
</dbReference>
<accession>A0A934IS52</accession>
<protein>
    <submittedName>
        <fullName evidence="5">AAA family ATPase</fullName>
    </submittedName>
</protein>
<dbReference type="Gene3D" id="2.30.30.940">
    <property type="match status" value="1"/>
</dbReference>
<dbReference type="PANTHER" id="PTHR43788">
    <property type="entry name" value="DNA2/NAM7 HELICASE FAMILY MEMBER"/>
    <property type="match status" value="1"/>
</dbReference>
<dbReference type="Gene3D" id="1.10.10.2220">
    <property type="match status" value="1"/>
</dbReference>
<evidence type="ECO:0000259" key="4">
    <source>
        <dbReference type="Pfam" id="PF14490"/>
    </source>
</evidence>
<dbReference type="PANTHER" id="PTHR43788:SF6">
    <property type="entry name" value="DNA HELICASE B"/>
    <property type="match status" value="1"/>
</dbReference>
<dbReference type="Pfam" id="PF14490">
    <property type="entry name" value="HHH_RecD2"/>
    <property type="match status" value="1"/>
</dbReference>
<gene>
    <name evidence="5" type="ORF">JEQ47_05620</name>
</gene>
<dbReference type="Pfam" id="PF13604">
    <property type="entry name" value="AAA_30"/>
    <property type="match status" value="1"/>
</dbReference>
<dbReference type="InterPro" id="IPR027785">
    <property type="entry name" value="UvrD-like_helicase_C"/>
</dbReference>
<dbReference type="InterPro" id="IPR027417">
    <property type="entry name" value="P-loop_NTPase"/>
</dbReference>
<feature type="domain" description="UvrD-like helicase C-terminal" evidence="3">
    <location>
        <begin position="551"/>
        <end position="597"/>
    </location>
</feature>
<proteinExistence type="predicted"/>
<evidence type="ECO:0000313" key="5">
    <source>
        <dbReference type="EMBL" id="MBJ3784191.1"/>
    </source>
</evidence>
<evidence type="ECO:0000259" key="3">
    <source>
        <dbReference type="Pfam" id="PF13538"/>
    </source>
</evidence>
<evidence type="ECO:0000313" key="6">
    <source>
        <dbReference type="Proteomes" id="UP000602124"/>
    </source>
</evidence>
<comment type="caution">
    <text evidence="5">The sequence shown here is derived from an EMBL/GenBank/DDBJ whole genome shotgun (WGS) entry which is preliminary data.</text>
</comment>
<feature type="domain" description="ATP-dependent RecD2 DNA helicase-like helix-hairpin-helix" evidence="4">
    <location>
        <begin position="77"/>
        <end position="150"/>
    </location>
</feature>
<dbReference type="CDD" id="cd17933">
    <property type="entry name" value="DEXSc_RecD-like"/>
    <property type="match status" value="1"/>
</dbReference>
<dbReference type="InterPro" id="IPR050534">
    <property type="entry name" value="Coronavir_polyprotein_1ab"/>
</dbReference>
<dbReference type="CDD" id="cd18809">
    <property type="entry name" value="SF1_C_RecD"/>
    <property type="match status" value="1"/>
</dbReference>
<dbReference type="InterPro" id="IPR029493">
    <property type="entry name" value="RecD2-like_HHH"/>
</dbReference>
<keyword evidence="6" id="KW-1185">Reference proteome</keyword>
<organism evidence="5 6">
    <name type="scientific">Devosia sediminis</name>
    <dbReference type="NCBI Taxonomy" id="2798801"/>
    <lineage>
        <taxon>Bacteria</taxon>
        <taxon>Pseudomonadati</taxon>
        <taxon>Pseudomonadota</taxon>
        <taxon>Alphaproteobacteria</taxon>
        <taxon>Hyphomicrobiales</taxon>
        <taxon>Devosiaceae</taxon>
        <taxon>Devosia</taxon>
    </lineage>
</organism>
<dbReference type="GO" id="GO:0003678">
    <property type="term" value="F:DNA helicase activity"/>
    <property type="evidence" value="ECO:0007669"/>
    <property type="project" value="UniProtKB-ARBA"/>
</dbReference>
<sequence>MHRSRERATDVIVRHLATNPSFAGIGFAKAAKLGEAFGSDLARVLADGDVQQFVPIVGREVAEGLIVAWREHLARGDTVVWLGEHGLDPRFAGKIVDFWGEEAPQRLNENPYILLAFTGFAKVDAAARSLGIAASDPRRLIAGAEAALYAGLDDRHTWMSNDDLVAGIRRLLACDAQAAANAIALAIEDNAIEACGEGWQAAGPAMMEQFVARRLEQMVKPPMMEDLIAREVGADEVTAALEDWCRREDLVLDDEQRQAVEIGVRERFGIMTGGAGVGKTTVLKALVALCEQFGRSVHMAALAGRAAVRMSQATGRPASTIAAFLKAVAAHKIALGPESLVVFDESSMLDLPTFYKILRVLPDGCRLMLVGDPGQLPPIGFGLTFHVLAEAGIFPMVELQKVYRQTGVSGIPAVSRSIRNGIVPDLGRFEGKTAGVSFVPCGAEAMADAIVDVAAELGNIGDEVRMLSAVKAGPAGILALNQRFHRIMAAGRGVWMGYAVGEPVMFLKNDYQRGLRNGSLGKVLAHDEGLVCDFDGQEHRFSQQDLSDLMLAYAMTVHKSQGSQFKRVIVPVQRSRILDRTLIYTAVTRATDQVVLIGDTKGLRMAITDPPSASRRKTGMLAQFSRFERS</sequence>
<keyword evidence="1" id="KW-0547">Nucleotide-binding</keyword>
<dbReference type="SUPFAM" id="SSF52540">
    <property type="entry name" value="P-loop containing nucleoside triphosphate hydrolases"/>
    <property type="match status" value="2"/>
</dbReference>
<evidence type="ECO:0000256" key="1">
    <source>
        <dbReference type="ARBA" id="ARBA00022741"/>
    </source>
</evidence>
<name>A0A934IS52_9HYPH</name>
<evidence type="ECO:0000256" key="2">
    <source>
        <dbReference type="ARBA" id="ARBA00022840"/>
    </source>
</evidence>
<dbReference type="RefSeq" id="WP_198875376.1">
    <property type="nucleotide sequence ID" value="NZ_JAEKMH010000001.1"/>
</dbReference>